<gene>
    <name evidence="1" type="ORF">HFP15_38870</name>
</gene>
<dbReference type="RefSeq" id="WP_168523012.1">
    <property type="nucleotide sequence ID" value="NZ_JAAXLS010000067.1"/>
</dbReference>
<proteinExistence type="predicted"/>
<sequence length="268" mass="29612">MSDDATWVPAGVDTDQPSVARMYDYFLGGGHNFAADRHLADKVLEVIPAKDIARINRSFLRRAVRYLINEAGIRQFLDLGSGIPTVGNVHEIAQHENPDCTIVYVDNDPVAVAHGELMLQQNANATTILADLRHPKTVLGHDETLRLIDFREPTAVLMCAALHFVRDEEGPADIVAAYRDALCPDSALVMSHATHDDYPEDLARAAELYKDTKNPVTARAREQIIEFFAGFDLMPPGVVLLPLWRPDFGEIADPRRSLCYGGVGIKTI</sequence>
<protein>
    <recommendedName>
        <fullName evidence="3">S-adenosyl methyltransferase</fullName>
    </recommendedName>
</protein>
<dbReference type="InterPro" id="IPR029063">
    <property type="entry name" value="SAM-dependent_MTases_sf"/>
</dbReference>
<evidence type="ECO:0008006" key="3">
    <source>
        <dbReference type="Google" id="ProtNLM"/>
    </source>
</evidence>
<comment type="caution">
    <text evidence="1">The sequence shown here is derived from an EMBL/GenBank/DDBJ whole genome shotgun (WGS) entry which is preliminary data.</text>
</comment>
<accession>A0ABX1JKN3</accession>
<keyword evidence="2" id="KW-1185">Reference proteome</keyword>
<dbReference type="SUPFAM" id="SSF53335">
    <property type="entry name" value="S-adenosyl-L-methionine-dependent methyltransferases"/>
    <property type="match status" value="1"/>
</dbReference>
<evidence type="ECO:0000313" key="2">
    <source>
        <dbReference type="Proteomes" id="UP000715441"/>
    </source>
</evidence>
<dbReference type="EMBL" id="JAAXLS010000067">
    <property type="protein sequence ID" value="NKQ58822.1"/>
    <property type="molecule type" value="Genomic_DNA"/>
</dbReference>
<reference evidence="1 2" key="1">
    <citation type="submission" date="2020-04" db="EMBL/GenBank/DDBJ databases">
        <title>Novel species.</title>
        <authorList>
            <person name="Teo W.F.A."/>
            <person name="Lipun K."/>
            <person name="Srisuk N."/>
            <person name="Duangmal K."/>
        </authorList>
    </citation>
    <scope>NUCLEOTIDE SEQUENCE [LARGE SCALE GENOMIC DNA]</scope>
    <source>
        <strain evidence="1 2">K13G38</strain>
    </source>
</reference>
<dbReference type="Gene3D" id="3.40.50.150">
    <property type="entry name" value="Vaccinia Virus protein VP39"/>
    <property type="match status" value="1"/>
</dbReference>
<evidence type="ECO:0000313" key="1">
    <source>
        <dbReference type="EMBL" id="NKQ58822.1"/>
    </source>
</evidence>
<organism evidence="1 2">
    <name type="scientific">Amycolatopsis acididurans</name>
    <dbReference type="NCBI Taxonomy" id="2724524"/>
    <lineage>
        <taxon>Bacteria</taxon>
        <taxon>Bacillati</taxon>
        <taxon>Actinomycetota</taxon>
        <taxon>Actinomycetes</taxon>
        <taxon>Pseudonocardiales</taxon>
        <taxon>Pseudonocardiaceae</taxon>
        <taxon>Amycolatopsis</taxon>
    </lineage>
</organism>
<dbReference type="Pfam" id="PF04672">
    <property type="entry name" value="Methyltransf_19"/>
    <property type="match status" value="1"/>
</dbReference>
<name>A0ABX1JKN3_9PSEU</name>
<dbReference type="InterPro" id="IPR006764">
    <property type="entry name" value="SAM_dep_MeTrfase_SAV2177_type"/>
</dbReference>
<dbReference type="Proteomes" id="UP000715441">
    <property type="component" value="Unassembled WGS sequence"/>
</dbReference>
<dbReference type="PIRSF" id="PIRSF017393">
    <property type="entry name" value="MTase_SAV2177"/>
    <property type="match status" value="1"/>
</dbReference>